<evidence type="ECO:0000313" key="2">
    <source>
        <dbReference type="EMBL" id="MBC2777766.1"/>
    </source>
</evidence>
<dbReference type="EMBL" id="JACJVJ010000002">
    <property type="protein sequence ID" value="MBC2777766.1"/>
    <property type="molecule type" value="Genomic_DNA"/>
</dbReference>
<accession>A0A842HXD3</accession>
<dbReference type="Proteomes" id="UP000564378">
    <property type="component" value="Unassembled WGS sequence"/>
</dbReference>
<evidence type="ECO:0000256" key="1">
    <source>
        <dbReference type="SAM" id="Phobius"/>
    </source>
</evidence>
<proteinExistence type="predicted"/>
<evidence type="ECO:0000313" key="3">
    <source>
        <dbReference type="Proteomes" id="UP000564378"/>
    </source>
</evidence>
<dbReference type="AlphaFoldDB" id="A0A842HXD3"/>
<comment type="caution">
    <text evidence="2">The sequence shown here is derived from an EMBL/GenBank/DDBJ whole genome shotgun (WGS) entry which is preliminary data.</text>
</comment>
<gene>
    <name evidence="2" type="ORF">H6P80_09040</name>
</gene>
<reference evidence="2 3" key="1">
    <citation type="submission" date="2020-08" db="EMBL/GenBank/DDBJ databases">
        <title>Draft genome sequence of Parasphingopyxis sp. GrpM-11.</title>
        <authorList>
            <person name="Oh J."/>
            <person name="Roh D.-H."/>
        </authorList>
    </citation>
    <scope>NUCLEOTIDE SEQUENCE [LARGE SCALE GENOMIC DNA]</scope>
    <source>
        <strain evidence="2 3">GrpM-11</strain>
    </source>
</reference>
<keyword evidence="3" id="KW-1185">Reference proteome</keyword>
<keyword evidence="1" id="KW-1133">Transmembrane helix</keyword>
<organism evidence="2 3">
    <name type="scientific">Parasphingopyxis marina</name>
    <dbReference type="NCBI Taxonomy" id="2761622"/>
    <lineage>
        <taxon>Bacteria</taxon>
        <taxon>Pseudomonadati</taxon>
        <taxon>Pseudomonadota</taxon>
        <taxon>Alphaproteobacteria</taxon>
        <taxon>Sphingomonadales</taxon>
        <taxon>Sphingomonadaceae</taxon>
        <taxon>Parasphingopyxis</taxon>
    </lineage>
</organism>
<dbReference type="RefSeq" id="WP_185801081.1">
    <property type="nucleotide sequence ID" value="NZ_JACJVJ010000002.1"/>
</dbReference>
<evidence type="ECO:0008006" key="4">
    <source>
        <dbReference type="Google" id="ProtNLM"/>
    </source>
</evidence>
<protein>
    <recommendedName>
        <fullName evidence="4">DUF883 domain-containing protein</fullName>
    </recommendedName>
</protein>
<feature type="transmembrane region" description="Helical" evidence="1">
    <location>
        <begin position="125"/>
        <end position="142"/>
    </location>
</feature>
<sequence length="152" mass="16029">MAAKTEKLPEGTDSVIDTLEEEEGGTVAKAKARIKEEAVTLKSQATGKARDYARDGKEKATGTIREISAAMDDAAQSVDQRLGEDYGEYARWAAGAISSFAEKIEAKDVDDLLDDAKALVRKSPVVAIGIAAVAGFAIARLVKSGLGDRDEA</sequence>
<keyword evidence="1" id="KW-0812">Transmembrane</keyword>
<name>A0A842HXD3_9SPHN</name>
<keyword evidence="1" id="KW-0472">Membrane</keyword>